<comment type="similarity">
    <text evidence="9">Belongs to the polysaccharide monooxygenase AA9 family.</text>
</comment>
<evidence type="ECO:0000256" key="10">
    <source>
        <dbReference type="ARBA" id="ARBA00045077"/>
    </source>
</evidence>
<protein>
    <recommendedName>
        <fullName evidence="11">lytic cellulose monooxygenase (C4-dehydrogenating)</fullName>
        <ecNumber evidence="11">1.14.99.56</ecNumber>
    </recommendedName>
</protein>
<evidence type="ECO:0000256" key="9">
    <source>
        <dbReference type="ARBA" id="ARBA00044502"/>
    </source>
</evidence>
<dbReference type="Gene3D" id="2.70.50.70">
    <property type="match status" value="1"/>
</dbReference>
<evidence type="ECO:0000256" key="12">
    <source>
        <dbReference type="SAM" id="SignalP"/>
    </source>
</evidence>
<dbReference type="GO" id="GO:0005576">
    <property type="term" value="C:extracellular region"/>
    <property type="evidence" value="ECO:0007669"/>
    <property type="project" value="UniProtKB-SubCell"/>
</dbReference>
<evidence type="ECO:0000256" key="4">
    <source>
        <dbReference type="ARBA" id="ARBA00022729"/>
    </source>
</evidence>
<keyword evidence="8" id="KW-0624">Polysaccharide degradation</keyword>
<sequence>MPSSLSIAAFAAPLIQLAAAHGYVSGVTVNGGSWVDGSNPNWYYQPEGTAPDTPGWKALNQDNGFVSPDAYDTNDIACHKSATPGETYITASAGDTLTLYWNTWPDTHHGPVLNYLAECSGECTAATADGLSFTKISEAGLLSGSNPGTWATDTLIANNFTADVIIPGSLAAGNYVLRHEIIALHSAASANGAQSYPQCLNIQVGGSGSTALPAGEPATDFYSSADPGILFSLYTAFTSYTIPGPDVWTA</sequence>
<dbReference type="PANTHER" id="PTHR33353">
    <property type="entry name" value="PUTATIVE (AFU_ORTHOLOGUE AFUA_1G12560)-RELATED"/>
    <property type="match status" value="1"/>
</dbReference>
<comment type="subcellular location">
    <subcellularLocation>
        <location evidence="2">Secreted</location>
    </subcellularLocation>
</comment>
<dbReference type="EMBL" id="CAUWAG010000019">
    <property type="protein sequence ID" value="CAJ2512449.1"/>
    <property type="molecule type" value="Genomic_DNA"/>
</dbReference>
<reference evidence="14" key="1">
    <citation type="submission" date="2023-10" db="EMBL/GenBank/DDBJ databases">
        <authorList>
            <person name="Hackl T."/>
        </authorList>
    </citation>
    <scope>NUCLEOTIDE SEQUENCE</scope>
</reference>
<evidence type="ECO:0000313" key="15">
    <source>
        <dbReference type="Proteomes" id="UP001295740"/>
    </source>
</evidence>
<dbReference type="EC" id="1.14.99.56" evidence="11"/>
<dbReference type="Pfam" id="PF03443">
    <property type="entry name" value="AA9"/>
    <property type="match status" value="1"/>
</dbReference>
<keyword evidence="4 12" id="KW-0732">Signal</keyword>
<keyword evidence="5" id="KW-0136">Cellulose degradation</keyword>
<keyword evidence="7" id="KW-0119">Carbohydrate metabolism</keyword>
<name>A0AAI8VXD1_9PEZI</name>
<comment type="caution">
    <text evidence="14">The sequence shown here is derived from an EMBL/GenBank/DDBJ whole genome shotgun (WGS) entry which is preliminary data.</text>
</comment>
<feature type="chain" id="PRO_5042604629" description="lytic cellulose monooxygenase (C4-dehydrogenating)" evidence="12">
    <location>
        <begin position="21"/>
        <end position="250"/>
    </location>
</feature>
<dbReference type="InterPro" id="IPR005103">
    <property type="entry name" value="AA9_LPMO"/>
</dbReference>
<evidence type="ECO:0000256" key="7">
    <source>
        <dbReference type="ARBA" id="ARBA00023277"/>
    </source>
</evidence>
<evidence type="ECO:0000256" key="6">
    <source>
        <dbReference type="ARBA" id="ARBA00023157"/>
    </source>
</evidence>
<evidence type="ECO:0000256" key="8">
    <source>
        <dbReference type="ARBA" id="ARBA00023326"/>
    </source>
</evidence>
<accession>A0AAI8VXD1</accession>
<comment type="catalytic activity">
    <reaction evidence="10">
        <text>[(1-&gt;4)-beta-D-glucosyl]n+m + reduced acceptor + O2 = 4-dehydro-beta-D-glucosyl-[(1-&gt;4)-beta-D-glucosyl]n-1 + [(1-&gt;4)-beta-D-glucosyl]m + acceptor + H2O.</text>
        <dbReference type="EC" id="1.14.99.56"/>
    </reaction>
</comment>
<evidence type="ECO:0000256" key="11">
    <source>
        <dbReference type="ARBA" id="ARBA00047174"/>
    </source>
</evidence>
<evidence type="ECO:0000259" key="13">
    <source>
        <dbReference type="Pfam" id="PF03443"/>
    </source>
</evidence>
<dbReference type="Proteomes" id="UP001295740">
    <property type="component" value="Unassembled WGS sequence"/>
</dbReference>
<evidence type="ECO:0000256" key="5">
    <source>
        <dbReference type="ARBA" id="ARBA00023001"/>
    </source>
</evidence>
<dbReference type="AlphaFoldDB" id="A0AAI8VXD1"/>
<organism evidence="14 15">
    <name type="scientific">Anthostomella pinea</name>
    <dbReference type="NCBI Taxonomy" id="933095"/>
    <lineage>
        <taxon>Eukaryota</taxon>
        <taxon>Fungi</taxon>
        <taxon>Dikarya</taxon>
        <taxon>Ascomycota</taxon>
        <taxon>Pezizomycotina</taxon>
        <taxon>Sordariomycetes</taxon>
        <taxon>Xylariomycetidae</taxon>
        <taxon>Xylariales</taxon>
        <taxon>Xylariaceae</taxon>
        <taxon>Anthostomella</taxon>
    </lineage>
</organism>
<feature type="signal peptide" evidence="12">
    <location>
        <begin position="1"/>
        <end position="20"/>
    </location>
</feature>
<keyword evidence="15" id="KW-1185">Reference proteome</keyword>
<comment type="cofactor">
    <cofactor evidence="1">
        <name>Cu(2+)</name>
        <dbReference type="ChEBI" id="CHEBI:29036"/>
    </cofactor>
</comment>
<gene>
    <name evidence="14" type="ORF">KHLLAP_LOCUS12917</name>
</gene>
<feature type="domain" description="Auxiliary Activity family 9 catalytic" evidence="13">
    <location>
        <begin position="21"/>
        <end position="238"/>
    </location>
</feature>
<keyword evidence="6" id="KW-1015">Disulfide bond</keyword>
<evidence type="ECO:0000256" key="2">
    <source>
        <dbReference type="ARBA" id="ARBA00004613"/>
    </source>
</evidence>
<dbReference type="GO" id="GO:0030245">
    <property type="term" value="P:cellulose catabolic process"/>
    <property type="evidence" value="ECO:0007669"/>
    <property type="project" value="UniProtKB-KW"/>
</dbReference>
<evidence type="ECO:0000256" key="1">
    <source>
        <dbReference type="ARBA" id="ARBA00001973"/>
    </source>
</evidence>
<dbReference type="PANTHER" id="PTHR33353:SF34">
    <property type="entry name" value="ENDO-BETA-1,4-GLUCANASE D"/>
    <property type="match status" value="1"/>
</dbReference>
<evidence type="ECO:0000313" key="14">
    <source>
        <dbReference type="EMBL" id="CAJ2512449.1"/>
    </source>
</evidence>
<evidence type="ECO:0000256" key="3">
    <source>
        <dbReference type="ARBA" id="ARBA00022525"/>
    </source>
</evidence>
<keyword evidence="3" id="KW-0964">Secreted</keyword>
<dbReference type="InterPro" id="IPR049892">
    <property type="entry name" value="AA9"/>
</dbReference>
<dbReference type="CDD" id="cd21175">
    <property type="entry name" value="LPMO_AA9"/>
    <property type="match status" value="1"/>
</dbReference>
<proteinExistence type="inferred from homology"/>